<comment type="caution">
    <text evidence="2">The sequence shown here is derived from an EMBL/GenBank/DDBJ whole genome shotgun (WGS) entry which is preliminary data.</text>
</comment>
<dbReference type="Gene3D" id="3.40.190.10">
    <property type="entry name" value="Periplasmic binding protein-like II"/>
    <property type="match status" value="2"/>
</dbReference>
<keyword evidence="1" id="KW-0732">Signal</keyword>
<proteinExistence type="predicted"/>
<dbReference type="PANTHER" id="PTHR43649:SF11">
    <property type="entry name" value="ABC TRANSPORTER SUBSTRATE-BINDING PROTEIN YESO-RELATED"/>
    <property type="match status" value="1"/>
</dbReference>
<dbReference type="AlphaFoldDB" id="A0A3S0BYX2"/>
<dbReference type="SUPFAM" id="SSF53850">
    <property type="entry name" value="Periplasmic binding protein-like II"/>
    <property type="match status" value="1"/>
</dbReference>
<reference evidence="2 3" key="1">
    <citation type="submission" date="2018-12" db="EMBL/GenBank/DDBJ databases">
        <title>Bacillus ochoae sp. nov., Paenibacillus whitsoniae sp. nov., Paenibacillus spiritus sp. nov. Isolated from the Mars Exploration Rover during spacecraft assembly.</title>
        <authorList>
            <person name="Seuylemezian A."/>
            <person name="Vaishampayan P."/>
        </authorList>
    </citation>
    <scope>NUCLEOTIDE SEQUENCE [LARGE SCALE GENOMIC DNA]</scope>
    <source>
        <strain evidence="2 3">MER 54</strain>
    </source>
</reference>
<dbReference type="Pfam" id="PF01547">
    <property type="entry name" value="SBP_bac_1"/>
    <property type="match status" value="1"/>
</dbReference>
<evidence type="ECO:0000313" key="3">
    <source>
        <dbReference type="Proteomes" id="UP000276128"/>
    </source>
</evidence>
<dbReference type="PANTHER" id="PTHR43649">
    <property type="entry name" value="ARABINOSE-BINDING PROTEIN-RELATED"/>
    <property type="match status" value="1"/>
</dbReference>
<gene>
    <name evidence="2" type="ORF">EJQ19_02195</name>
</gene>
<dbReference type="RefSeq" id="WP_126139576.1">
    <property type="nucleotide sequence ID" value="NZ_RXHU01000009.1"/>
</dbReference>
<dbReference type="OrthoDB" id="7918484at2"/>
<evidence type="ECO:0000313" key="2">
    <source>
        <dbReference type="EMBL" id="RTE11406.1"/>
    </source>
</evidence>
<dbReference type="Proteomes" id="UP000276128">
    <property type="component" value="Unassembled WGS sequence"/>
</dbReference>
<feature type="chain" id="PRO_5038466932" evidence="1">
    <location>
        <begin position="28"/>
        <end position="452"/>
    </location>
</feature>
<dbReference type="EMBL" id="RXHU01000009">
    <property type="protein sequence ID" value="RTE11406.1"/>
    <property type="molecule type" value="Genomic_DNA"/>
</dbReference>
<accession>A0A3S0BYX2</accession>
<dbReference type="InterPro" id="IPR050490">
    <property type="entry name" value="Bact_solute-bd_prot1"/>
</dbReference>
<sequence>MFQRKLHHLSKMFILMLSILFILSACSAGSKQEPAASSASAGAGSDKAASDNKPVTLRFAWWGNDARHKATLAAIDAYMKQHPNVKIEGEYMGFDGFNKKLATQFAGRTAPDLFQFTYEWSVEMSEFMVDLNSLSNLIDMKQIPDAALKDYGSYKGKQIMIPSGMFAATTILNEDFMQKHGIPADTVWTWDKLIETGKKVHEQDKNAYLLTADIDVINKLILQPYIMQKTGKGWVNDDFTPGFDKAQLTDGLTYLSNLYKSGAIEPFGDSTAFVGKMEQNPKWVKGEIGLLLDYVQAIDKYKQAVPTAKIGVSAFPENSGAVQSGNATVAGTGFAISKDSANKEEAAKFINYLVNDKEAALLLTTQRGIPASSAARKALEESGKLDANISKGLELASAKKTISPNVVSTNAELAQVVKDSIQKLIYNQLTPDQAANQIYTGFTSKLQEMKAK</sequence>
<name>A0A3S0BYX2_9BACL</name>
<feature type="signal peptide" evidence="1">
    <location>
        <begin position="1"/>
        <end position="27"/>
    </location>
</feature>
<evidence type="ECO:0000256" key="1">
    <source>
        <dbReference type="SAM" id="SignalP"/>
    </source>
</evidence>
<dbReference type="InterPro" id="IPR006059">
    <property type="entry name" value="SBP"/>
</dbReference>
<protein>
    <submittedName>
        <fullName evidence="2">Extracellular solute-binding protein</fullName>
    </submittedName>
</protein>
<organism evidence="2 3">
    <name type="scientific">Paenibacillus whitsoniae</name>
    <dbReference type="NCBI Taxonomy" id="2496558"/>
    <lineage>
        <taxon>Bacteria</taxon>
        <taxon>Bacillati</taxon>
        <taxon>Bacillota</taxon>
        <taxon>Bacilli</taxon>
        <taxon>Bacillales</taxon>
        <taxon>Paenibacillaceae</taxon>
        <taxon>Paenibacillus</taxon>
    </lineage>
</organism>
<keyword evidence="3" id="KW-1185">Reference proteome</keyword>
<dbReference type="PROSITE" id="PS51257">
    <property type="entry name" value="PROKAR_LIPOPROTEIN"/>
    <property type="match status" value="1"/>
</dbReference>